<dbReference type="EMBL" id="AUZY01010463">
    <property type="protein sequence ID" value="EQD38599.1"/>
    <property type="molecule type" value="Genomic_DNA"/>
</dbReference>
<name>T1ACH4_9ZZZZ</name>
<proteinExistence type="predicted"/>
<dbReference type="AlphaFoldDB" id="T1ACH4"/>
<evidence type="ECO:0000313" key="1">
    <source>
        <dbReference type="EMBL" id="EQD38599.1"/>
    </source>
</evidence>
<reference evidence="1" key="2">
    <citation type="journal article" date="2014" name="ISME J.">
        <title>Microbial stratification in low pH oxic and suboxic macroscopic growths along an acid mine drainage.</title>
        <authorList>
            <person name="Mendez-Garcia C."/>
            <person name="Mesa V."/>
            <person name="Sprenger R.R."/>
            <person name="Richter M."/>
            <person name="Diez M.S."/>
            <person name="Solano J."/>
            <person name="Bargiela R."/>
            <person name="Golyshina O.V."/>
            <person name="Manteca A."/>
            <person name="Ramos J.L."/>
            <person name="Gallego J.R."/>
            <person name="Llorente I."/>
            <person name="Martins Dos Santos V.A."/>
            <person name="Jensen O.N."/>
            <person name="Pelaez A.I."/>
            <person name="Sanchez J."/>
            <person name="Ferrer M."/>
        </authorList>
    </citation>
    <scope>NUCLEOTIDE SEQUENCE</scope>
</reference>
<reference evidence="1" key="1">
    <citation type="submission" date="2013-08" db="EMBL/GenBank/DDBJ databases">
        <authorList>
            <person name="Mendez C."/>
            <person name="Richter M."/>
            <person name="Ferrer M."/>
            <person name="Sanchez J."/>
        </authorList>
    </citation>
    <scope>NUCLEOTIDE SEQUENCE</scope>
</reference>
<feature type="non-terminal residue" evidence="1">
    <location>
        <position position="165"/>
    </location>
</feature>
<gene>
    <name evidence="1" type="ORF">B1B_15731</name>
</gene>
<protein>
    <submittedName>
        <fullName evidence="1">Peptidase S8 and S53</fullName>
    </submittedName>
</protein>
<sequence length="165" mass="16561">ASRPLASNLNWVAGATVANRVIVPVGTNGQIAIYNAQGRANVVIDVTGYFTAGASAPAGASLYTPLSPVRVLDTRKTGHALGPHATMNQQMAGVNGIPATATAVVTNVTVVGTTANSYLTVYPGEGRPVVSDVNWGAGETVPNLTVASLGPTGAISLYNSAGSTN</sequence>
<comment type="caution">
    <text evidence="1">The sequence shown here is derived from an EMBL/GenBank/DDBJ whole genome shotgun (WGS) entry which is preliminary data.</text>
</comment>
<organism evidence="1">
    <name type="scientific">mine drainage metagenome</name>
    <dbReference type="NCBI Taxonomy" id="410659"/>
    <lineage>
        <taxon>unclassified sequences</taxon>
        <taxon>metagenomes</taxon>
        <taxon>ecological metagenomes</taxon>
    </lineage>
</organism>
<accession>T1ACH4</accession>
<feature type="non-terminal residue" evidence="1">
    <location>
        <position position="1"/>
    </location>
</feature>